<sequence>MARSIHDFKDSDILAFIMDGRMVVVNDGDDRHNTTLVMNNEVVYSNTREGMIKMLQNPQRFGSKIHKDYKSRCPMLAQRLIWAMQSAA</sequence>
<evidence type="ECO:0000313" key="2">
    <source>
        <dbReference type="Proteomes" id="UP000320418"/>
    </source>
</evidence>
<proteinExistence type="predicted"/>
<dbReference type="Proteomes" id="UP000320418">
    <property type="component" value="Segment"/>
</dbReference>
<protein>
    <submittedName>
        <fullName evidence="1">Uncharacterized protein</fullName>
    </submittedName>
</protein>
<organism evidence="1 2">
    <name type="scientific">Shigella phage MK-13</name>
    <dbReference type="NCBI Taxonomy" id="2530042"/>
    <lineage>
        <taxon>Viruses</taxon>
        <taxon>Duplodnaviria</taxon>
        <taxon>Heunggongvirae</taxon>
        <taxon>Uroviricota</taxon>
        <taxon>Caudoviricetes</taxon>
        <taxon>Pantevenvirales</taxon>
        <taxon>Ackermannviridae</taxon>
        <taxon>Aglimvirinae</taxon>
        <taxon>Agtrevirus</taxon>
        <taxon>Agtrevirus MK13</taxon>
    </lineage>
</organism>
<keyword evidence="2" id="KW-1185">Reference proteome</keyword>
<reference evidence="1 2" key="1">
    <citation type="submission" date="2019-02" db="EMBL/GenBank/DDBJ databases">
        <title>Prevalence of Shigella boydii in Bangladesh: Isolation and characterization of a rare phage that can robustly identify Shigella boydii type 1.</title>
        <authorList>
            <person name="Akter M."/>
            <person name="Brown N."/>
            <person name="Clokie M."/>
            <person name="Yeasmin M."/>
            <person name="Tareq T."/>
            <person name="Baddam R."/>
            <person name="Azad M.A.K."/>
            <person name="Ghosh A.N."/>
            <person name="Ahmed N."/>
            <person name="Talukder K.A."/>
        </authorList>
    </citation>
    <scope>NUCLEOTIDE SEQUENCE [LARGE SCALE GENOMIC DNA]</scope>
</reference>
<gene>
    <name evidence="1" type="ORF">MK13_00128</name>
</gene>
<name>A0A513QBL8_9CAUD</name>
<dbReference type="EMBL" id="MK509462">
    <property type="protein sequence ID" value="QBJ04357.1"/>
    <property type="molecule type" value="Genomic_DNA"/>
</dbReference>
<evidence type="ECO:0000313" key="1">
    <source>
        <dbReference type="EMBL" id="QBJ04357.1"/>
    </source>
</evidence>
<accession>A0A513QBL8</accession>